<evidence type="ECO:0000256" key="12">
    <source>
        <dbReference type="SAM" id="SignalP"/>
    </source>
</evidence>
<comment type="similarity">
    <text evidence="2">Belongs to the MESD family.</text>
</comment>
<keyword evidence="6" id="KW-0256">Endoplasmic reticulum</keyword>
<feature type="compositionally biased region" description="Basic residues" evidence="11">
    <location>
        <begin position="221"/>
        <end position="231"/>
    </location>
</feature>
<evidence type="ECO:0000256" key="9">
    <source>
        <dbReference type="ARBA" id="ARBA00032329"/>
    </source>
</evidence>
<comment type="subcellular location">
    <subcellularLocation>
        <location evidence="1">Endoplasmic reticulum</location>
    </subcellularLocation>
</comment>
<proteinExistence type="inferred from homology"/>
<evidence type="ECO:0000313" key="14">
    <source>
        <dbReference type="Proteomes" id="UP001158576"/>
    </source>
</evidence>
<dbReference type="InterPro" id="IPR019330">
    <property type="entry name" value="MESD"/>
</dbReference>
<protein>
    <recommendedName>
        <fullName evidence="3">LRP chaperone MESD</fullName>
    </recommendedName>
    <alternativeName>
        <fullName evidence="10">LDLR chaperone MESD</fullName>
    </alternativeName>
    <alternativeName>
        <fullName evidence="8">Mesoderm development candidate 2</fullName>
    </alternativeName>
    <alternativeName>
        <fullName evidence="9">Mesoderm development protein</fullName>
    </alternativeName>
</protein>
<evidence type="ECO:0000256" key="3">
    <source>
        <dbReference type="ARBA" id="ARBA00022290"/>
    </source>
</evidence>
<feature type="region of interest" description="Disordered" evidence="11">
    <location>
        <begin position="171"/>
        <end position="192"/>
    </location>
</feature>
<evidence type="ECO:0000256" key="8">
    <source>
        <dbReference type="ARBA" id="ARBA00030724"/>
    </source>
</evidence>
<reference evidence="13 14" key="1">
    <citation type="submission" date="2021-04" db="EMBL/GenBank/DDBJ databases">
        <authorList>
            <person name="Bliznina A."/>
        </authorList>
    </citation>
    <scope>NUCLEOTIDE SEQUENCE [LARGE SCALE GENOMIC DNA]</scope>
</reference>
<dbReference type="EMBL" id="OU015567">
    <property type="protein sequence ID" value="CAG5113011.1"/>
    <property type="molecule type" value="Genomic_DNA"/>
</dbReference>
<feature type="chain" id="PRO_5046574788" description="LRP chaperone MESD" evidence="12">
    <location>
        <begin position="22"/>
        <end position="231"/>
    </location>
</feature>
<dbReference type="PANTHER" id="PTHR17600">
    <property type="entry name" value="MESODERM DEVELOPMENT CANDIDATE 2"/>
    <property type="match status" value="1"/>
</dbReference>
<evidence type="ECO:0000256" key="4">
    <source>
        <dbReference type="ARBA" id="ARBA00022687"/>
    </source>
</evidence>
<evidence type="ECO:0000256" key="11">
    <source>
        <dbReference type="SAM" id="MobiDB-lite"/>
    </source>
</evidence>
<evidence type="ECO:0000256" key="5">
    <source>
        <dbReference type="ARBA" id="ARBA00022729"/>
    </source>
</evidence>
<evidence type="ECO:0000256" key="7">
    <source>
        <dbReference type="ARBA" id="ARBA00023186"/>
    </source>
</evidence>
<keyword evidence="4" id="KW-0879">Wnt signaling pathway</keyword>
<gene>
    <name evidence="13" type="ORF">OKIOD_LOCUS15927</name>
</gene>
<keyword evidence="7" id="KW-0143">Chaperone</keyword>
<evidence type="ECO:0000256" key="10">
    <source>
        <dbReference type="ARBA" id="ARBA00033472"/>
    </source>
</evidence>
<name>A0ABN7T913_OIKDI</name>
<dbReference type="PANTHER" id="PTHR17600:SF2">
    <property type="entry name" value="LRP CHAPERONE MESD"/>
    <property type="match status" value="1"/>
</dbReference>
<evidence type="ECO:0000256" key="2">
    <source>
        <dbReference type="ARBA" id="ARBA00011068"/>
    </source>
</evidence>
<evidence type="ECO:0000313" key="13">
    <source>
        <dbReference type="EMBL" id="CAG5113011.1"/>
    </source>
</evidence>
<dbReference type="Pfam" id="PF10185">
    <property type="entry name" value="Mesd"/>
    <property type="match status" value="1"/>
</dbReference>
<keyword evidence="5 12" id="KW-0732">Signal</keyword>
<organism evidence="13 14">
    <name type="scientific">Oikopleura dioica</name>
    <name type="common">Tunicate</name>
    <dbReference type="NCBI Taxonomy" id="34765"/>
    <lineage>
        <taxon>Eukaryota</taxon>
        <taxon>Metazoa</taxon>
        <taxon>Chordata</taxon>
        <taxon>Tunicata</taxon>
        <taxon>Appendicularia</taxon>
        <taxon>Copelata</taxon>
        <taxon>Oikopleuridae</taxon>
        <taxon>Oikopleura</taxon>
    </lineage>
</organism>
<feature type="region of interest" description="Disordered" evidence="11">
    <location>
        <begin position="204"/>
        <end position="231"/>
    </location>
</feature>
<sequence>MRDGWILAAVCFLSLLEPAFGDNRLDRKEINARELDEAFKEGDEIEADDELPHFEREKKPIDISKLDMSDPLSVTAASKAGQAIMVFVDIRGSPTEAERDQITLFWEANMLNAHNIEVKRFMIKTDRVIFQLDRAEHIKELAAVLRREDRCFSFSIDNALFLCPGHPQWDPKNPNATKQSLEAQGKWKGDDWRPEGWIERLEFSLKTPEEPAPSPKNSNFKWKKSVKRTDL</sequence>
<keyword evidence="14" id="KW-1185">Reference proteome</keyword>
<dbReference type="Gene3D" id="3.30.70.260">
    <property type="match status" value="1"/>
</dbReference>
<accession>A0ABN7T913</accession>
<feature type="signal peptide" evidence="12">
    <location>
        <begin position="1"/>
        <end position="21"/>
    </location>
</feature>
<evidence type="ECO:0000256" key="6">
    <source>
        <dbReference type="ARBA" id="ARBA00022824"/>
    </source>
</evidence>
<dbReference type="Proteomes" id="UP001158576">
    <property type="component" value="Chromosome 2"/>
</dbReference>
<evidence type="ECO:0000256" key="1">
    <source>
        <dbReference type="ARBA" id="ARBA00004240"/>
    </source>
</evidence>